<dbReference type="GO" id="GO:0016301">
    <property type="term" value="F:kinase activity"/>
    <property type="evidence" value="ECO:0007669"/>
    <property type="project" value="UniProtKB-KW"/>
</dbReference>
<dbReference type="AlphaFoldDB" id="A0A8H3QHQ1"/>
<keyword evidence="1" id="KW-0418">Kinase</keyword>
<comment type="caution">
    <text evidence="1">The sequence shown here is derived from an EMBL/GenBank/DDBJ whole genome shotgun (WGS) entry which is preliminary data.</text>
</comment>
<sequence>MFIEEIYLWMKDSTDTRVRDVYLYGPCCYHESNQIYSLPNIAPEVLGGENCTTVLIYSFNIIMNILQSENDLRAHNISLASKRYLYEDIYLFLPWNIDFALNLFVPR</sequence>
<gene>
    <name evidence="1" type="ORF">RCL2_000704600</name>
</gene>
<protein>
    <submittedName>
        <fullName evidence="1">Kinase-like domain-containing protein</fullName>
    </submittedName>
</protein>
<dbReference type="OrthoDB" id="6718656at2759"/>
<reference evidence="1" key="1">
    <citation type="submission" date="2019-10" db="EMBL/GenBank/DDBJ databases">
        <title>Conservation and host-specific expression of non-tandemly repeated heterogenous ribosome RNA gene in arbuscular mycorrhizal fungi.</title>
        <authorList>
            <person name="Maeda T."/>
            <person name="Kobayashi Y."/>
            <person name="Nakagawa T."/>
            <person name="Ezawa T."/>
            <person name="Yamaguchi K."/>
            <person name="Bino T."/>
            <person name="Nishimoto Y."/>
            <person name="Shigenobu S."/>
            <person name="Kawaguchi M."/>
        </authorList>
    </citation>
    <scope>NUCLEOTIDE SEQUENCE</scope>
    <source>
        <strain evidence="1">HR1</strain>
    </source>
</reference>
<dbReference type="Proteomes" id="UP000615446">
    <property type="component" value="Unassembled WGS sequence"/>
</dbReference>
<evidence type="ECO:0000313" key="1">
    <source>
        <dbReference type="EMBL" id="GES79746.1"/>
    </source>
</evidence>
<accession>A0A8H3QHQ1</accession>
<proteinExistence type="predicted"/>
<dbReference type="EMBL" id="BLAL01000044">
    <property type="protein sequence ID" value="GES79746.1"/>
    <property type="molecule type" value="Genomic_DNA"/>
</dbReference>
<keyword evidence="1" id="KW-0808">Transferase</keyword>
<organism evidence="1 2">
    <name type="scientific">Rhizophagus clarus</name>
    <dbReference type="NCBI Taxonomy" id="94130"/>
    <lineage>
        <taxon>Eukaryota</taxon>
        <taxon>Fungi</taxon>
        <taxon>Fungi incertae sedis</taxon>
        <taxon>Mucoromycota</taxon>
        <taxon>Glomeromycotina</taxon>
        <taxon>Glomeromycetes</taxon>
        <taxon>Glomerales</taxon>
        <taxon>Glomeraceae</taxon>
        <taxon>Rhizophagus</taxon>
    </lineage>
</organism>
<name>A0A8H3QHQ1_9GLOM</name>
<evidence type="ECO:0000313" key="2">
    <source>
        <dbReference type="Proteomes" id="UP000615446"/>
    </source>
</evidence>